<dbReference type="Gene3D" id="3.20.20.80">
    <property type="entry name" value="Glycosidases"/>
    <property type="match status" value="1"/>
</dbReference>
<accession>A0A645DRB1</accession>
<proteinExistence type="predicted"/>
<organism evidence="1">
    <name type="scientific">bioreactor metagenome</name>
    <dbReference type="NCBI Taxonomy" id="1076179"/>
    <lineage>
        <taxon>unclassified sequences</taxon>
        <taxon>metagenomes</taxon>
        <taxon>ecological metagenomes</taxon>
    </lineage>
</organism>
<dbReference type="SUPFAM" id="SSF51445">
    <property type="entry name" value="(Trans)glycosidases"/>
    <property type="match status" value="2"/>
</dbReference>
<dbReference type="AlphaFoldDB" id="A0A645DRB1"/>
<gene>
    <name evidence="1" type="ORF">SDC9_138799</name>
</gene>
<comment type="caution">
    <text evidence="1">The sequence shown here is derived from an EMBL/GenBank/DDBJ whole genome shotgun (WGS) entry which is preliminary data.</text>
</comment>
<sequence length="280" mass="32539">MNDNHDSTRPQLLSQLKINHPGYCVGVKGTKMPLMYNKWSALNYNLAEVRKLVLDTFTDVVTRYDVDGIEFDFWRHPAFFKEQFYKTPITQAQCNLMTQLIRDVREVCDRMSIQRGKPILMAMRVPDSVGFCKAIGLDLVTWLQEDLVDLLIGADYFKLEPWEYWVNLGKQYNVPVYAAFEERRFSASAGEDDPEITDETNSDRWRGEAYLAWKAGVNGIYTYNLFDPVNELFWQLGDVKVLEKLPRIDITSYMGPVGSGYHDPDYWVVNGRSYYMNSLK</sequence>
<reference evidence="1" key="1">
    <citation type="submission" date="2019-08" db="EMBL/GenBank/DDBJ databases">
        <authorList>
            <person name="Kucharzyk K."/>
            <person name="Murdoch R.W."/>
            <person name="Higgins S."/>
            <person name="Loffler F."/>
        </authorList>
    </citation>
    <scope>NUCLEOTIDE SEQUENCE</scope>
</reference>
<dbReference type="InterPro" id="IPR017853">
    <property type="entry name" value="GH"/>
</dbReference>
<protein>
    <recommendedName>
        <fullName evidence="2">Glycosyl hydrolase-like 10 domain-containing protein</fullName>
    </recommendedName>
</protein>
<evidence type="ECO:0008006" key="2">
    <source>
        <dbReference type="Google" id="ProtNLM"/>
    </source>
</evidence>
<dbReference type="EMBL" id="VSSQ01038700">
    <property type="protein sequence ID" value="MPM91668.1"/>
    <property type="molecule type" value="Genomic_DNA"/>
</dbReference>
<name>A0A645DRB1_9ZZZZ</name>
<evidence type="ECO:0000313" key="1">
    <source>
        <dbReference type="EMBL" id="MPM91668.1"/>
    </source>
</evidence>